<name>A0A3P1B0R0_9FLAO</name>
<organism evidence="1 2">
    <name type="scientific">Paenimyroides viscosum</name>
    <dbReference type="NCBI Taxonomy" id="2488729"/>
    <lineage>
        <taxon>Bacteria</taxon>
        <taxon>Pseudomonadati</taxon>
        <taxon>Bacteroidota</taxon>
        <taxon>Flavobacteriia</taxon>
        <taxon>Flavobacteriales</taxon>
        <taxon>Flavobacteriaceae</taxon>
        <taxon>Paenimyroides</taxon>
    </lineage>
</organism>
<evidence type="ECO:0000313" key="2">
    <source>
        <dbReference type="Proteomes" id="UP000268372"/>
    </source>
</evidence>
<reference evidence="1 2" key="1">
    <citation type="submission" date="2018-11" db="EMBL/GenBank/DDBJ databases">
        <title>Flavobacterium sp. nov., YIM 102796 draft genome.</title>
        <authorList>
            <person name="Li G."/>
            <person name="Jiang Y."/>
        </authorList>
    </citation>
    <scope>NUCLEOTIDE SEQUENCE [LARGE SCALE GENOMIC DNA]</scope>
    <source>
        <strain evidence="1 2">YIM 102796</strain>
    </source>
</reference>
<comment type="caution">
    <text evidence="1">The sequence shown here is derived from an EMBL/GenBank/DDBJ whole genome shotgun (WGS) entry which is preliminary data.</text>
</comment>
<dbReference type="Proteomes" id="UP000268372">
    <property type="component" value="Unassembled WGS sequence"/>
</dbReference>
<dbReference type="RefSeq" id="WP_124899635.1">
    <property type="nucleotide sequence ID" value="NZ_RQTJ01000018.1"/>
</dbReference>
<dbReference type="OrthoDB" id="707134at2"/>
<protein>
    <submittedName>
        <fullName evidence="1">Uncharacterized protein</fullName>
    </submittedName>
</protein>
<keyword evidence="2" id="KW-1185">Reference proteome</keyword>
<sequence>MKNTILLLIIFIPTLIFAQGDNIKGKWILDYVTYEDGNPLEIENPLFSIFKSIEILDDHIIIDGIRKNKATIYVGRISTRYLKYKYYIDNKYLVLKEDKDDKLYYYLRVIDFKFKYPESKPSRIEYEGKTVLKYDRLLNVDILNNFNYDTLIAFQKNIKSYKKHSFTNKLFKATYILTADNKIEHVKIEKSVSPKFDEDFIKEAHNLSMLYNNKTENDILMEYTDFMGTYWPERNDVQKEFFANKVIADYYFTNKQFNLSKEIYTILYNSKDVLTVIDNAIVNDIYKKLYVSLLHTNNLVDACIMLNDIKESDYFNVRNYLKEYCPQ</sequence>
<dbReference type="EMBL" id="RQTJ01000018">
    <property type="protein sequence ID" value="RRA93982.1"/>
    <property type="molecule type" value="Genomic_DNA"/>
</dbReference>
<gene>
    <name evidence="1" type="ORF">EG242_09375</name>
</gene>
<evidence type="ECO:0000313" key="1">
    <source>
        <dbReference type="EMBL" id="RRA93982.1"/>
    </source>
</evidence>
<accession>A0A3P1B0R0</accession>
<dbReference type="AlphaFoldDB" id="A0A3P1B0R0"/>
<proteinExistence type="predicted"/>